<evidence type="ECO:0000313" key="3">
    <source>
        <dbReference type="Proteomes" id="UP001280121"/>
    </source>
</evidence>
<dbReference type="AlphaFoldDB" id="A0AAD9TSW8"/>
<dbReference type="Proteomes" id="UP001280121">
    <property type="component" value="Unassembled WGS sequence"/>
</dbReference>
<comment type="caution">
    <text evidence="2">The sequence shown here is derived from an EMBL/GenBank/DDBJ whole genome shotgun (WGS) entry which is preliminary data.</text>
</comment>
<dbReference type="PANTHER" id="PTHR48449">
    <property type="entry name" value="DUF1985 DOMAIN-CONTAINING PROTEIN"/>
    <property type="match status" value="1"/>
</dbReference>
<feature type="region of interest" description="Disordered" evidence="1">
    <location>
        <begin position="144"/>
        <end position="230"/>
    </location>
</feature>
<organism evidence="2 3">
    <name type="scientific">Dipteronia dyeriana</name>
    <dbReference type="NCBI Taxonomy" id="168575"/>
    <lineage>
        <taxon>Eukaryota</taxon>
        <taxon>Viridiplantae</taxon>
        <taxon>Streptophyta</taxon>
        <taxon>Embryophyta</taxon>
        <taxon>Tracheophyta</taxon>
        <taxon>Spermatophyta</taxon>
        <taxon>Magnoliopsida</taxon>
        <taxon>eudicotyledons</taxon>
        <taxon>Gunneridae</taxon>
        <taxon>Pentapetalae</taxon>
        <taxon>rosids</taxon>
        <taxon>malvids</taxon>
        <taxon>Sapindales</taxon>
        <taxon>Sapindaceae</taxon>
        <taxon>Hippocastanoideae</taxon>
        <taxon>Acereae</taxon>
        <taxon>Dipteronia</taxon>
    </lineage>
</organism>
<evidence type="ECO:0000313" key="2">
    <source>
        <dbReference type="EMBL" id="KAK2641397.1"/>
    </source>
</evidence>
<evidence type="ECO:0000256" key="1">
    <source>
        <dbReference type="SAM" id="MobiDB-lite"/>
    </source>
</evidence>
<gene>
    <name evidence="2" type="ORF">Ddye_023160</name>
</gene>
<reference evidence="2" key="1">
    <citation type="journal article" date="2023" name="Plant J.">
        <title>Genome sequences and population genomics provide insights into the demographic history, inbreeding, and mutation load of two 'living fossil' tree species of Dipteronia.</title>
        <authorList>
            <person name="Feng Y."/>
            <person name="Comes H.P."/>
            <person name="Chen J."/>
            <person name="Zhu S."/>
            <person name="Lu R."/>
            <person name="Zhang X."/>
            <person name="Li P."/>
            <person name="Qiu J."/>
            <person name="Olsen K.M."/>
            <person name="Qiu Y."/>
        </authorList>
    </citation>
    <scope>NUCLEOTIDE SEQUENCE</scope>
    <source>
        <strain evidence="2">KIB01</strain>
    </source>
</reference>
<name>A0AAD9TSW8_9ROSI</name>
<protein>
    <submittedName>
        <fullName evidence="2">Uncharacterized protein</fullName>
    </submittedName>
</protein>
<feature type="compositionally biased region" description="Basic and acidic residues" evidence="1">
    <location>
        <begin position="145"/>
        <end position="185"/>
    </location>
</feature>
<feature type="compositionally biased region" description="Basic residues" evidence="1">
    <location>
        <begin position="218"/>
        <end position="230"/>
    </location>
</feature>
<proteinExistence type="predicted"/>
<sequence length="230" mass="26579">MWFGVGNRAVRFGKEEFLIFTGLRFRPMPQSVNSLPKAVPGIVYHRYFGGSPTFFNDILGRLSGEEFDEPEDVIKLGYVYFLSHILLGREYRCFHLLLFQYWAMKAIPVLTGLDRKRRRGRTGRGFPRLTKWYCRKKPAHLGNKFNDKESSLRRDDLGDMNDAHEIGDDQHDAHEDEVGDDQHDEAADEEDDMDKGAAKQDAPQQDEVNCVGQEQNRRRSKRLRKGATSI</sequence>
<dbReference type="PANTHER" id="PTHR48449:SF1">
    <property type="entry name" value="DUF1985 DOMAIN-CONTAINING PROTEIN"/>
    <property type="match status" value="1"/>
</dbReference>
<keyword evidence="3" id="KW-1185">Reference proteome</keyword>
<accession>A0AAD9TSW8</accession>
<dbReference type="EMBL" id="JANJYI010000007">
    <property type="protein sequence ID" value="KAK2641397.1"/>
    <property type="molecule type" value="Genomic_DNA"/>
</dbReference>